<dbReference type="AlphaFoldDB" id="A0A4D9CW37"/>
<protein>
    <submittedName>
        <fullName evidence="1">Uncharacterized protein</fullName>
    </submittedName>
</protein>
<keyword evidence="2" id="KW-1185">Reference proteome</keyword>
<sequence>MGFYSGIGRLFFAKATRKAFADKEKQERVKALLPIYQPAKLIPNDTSLTLRQGGVIVVRHGREGGKEGGEVVFRHLDEGTGAHAAWEEVLAAVGGK</sequence>
<name>A0A4D9CW37_9STRA</name>
<evidence type="ECO:0000313" key="1">
    <source>
        <dbReference type="EMBL" id="TFJ82317.1"/>
    </source>
</evidence>
<comment type="caution">
    <text evidence="1">The sequence shown here is derived from an EMBL/GenBank/DDBJ whole genome shotgun (WGS) entry which is preliminary data.</text>
</comment>
<gene>
    <name evidence="1" type="ORF">NSK_006436</name>
</gene>
<dbReference type="EMBL" id="SDOX01000118">
    <property type="protein sequence ID" value="TFJ82317.1"/>
    <property type="molecule type" value="Genomic_DNA"/>
</dbReference>
<reference evidence="1 2" key="1">
    <citation type="submission" date="2019-01" db="EMBL/GenBank/DDBJ databases">
        <title>Nuclear Genome Assembly of the Microalgal Biofuel strain Nannochloropsis salina CCMP1776.</title>
        <authorList>
            <person name="Hovde B."/>
        </authorList>
    </citation>
    <scope>NUCLEOTIDE SEQUENCE [LARGE SCALE GENOMIC DNA]</scope>
    <source>
        <strain evidence="1 2">CCMP1776</strain>
    </source>
</reference>
<proteinExistence type="predicted"/>
<dbReference type="Proteomes" id="UP000355283">
    <property type="component" value="Unassembled WGS sequence"/>
</dbReference>
<evidence type="ECO:0000313" key="2">
    <source>
        <dbReference type="Proteomes" id="UP000355283"/>
    </source>
</evidence>
<accession>A0A4D9CW37</accession>
<organism evidence="1 2">
    <name type="scientific">Nannochloropsis salina CCMP1776</name>
    <dbReference type="NCBI Taxonomy" id="1027361"/>
    <lineage>
        <taxon>Eukaryota</taxon>
        <taxon>Sar</taxon>
        <taxon>Stramenopiles</taxon>
        <taxon>Ochrophyta</taxon>
        <taxon>Eustigmatophyceae</taxon>
        <taxon>Eustigmatales</taxon>
        <taxon>Monodopsidaceae</taxon>
        <taxon>Microchloropsis</taxon>
        <taxon>Microchloropsis salina</taxon>
    </lineage>
</organism>